<dbReference type="Proteomes" id="UP001212997">
    <property type="component" value="Unassembled WGS sequence"/>
</dbReference>
<organism evidence="12 13">
    <name type="scientific">Meripilus lineatus</name>
    <dbReference type="NCBI Taxonomy" id="2056292"/>
    <lineage>
        <taxon>Eukaryota</taxon>
        <taxon>Fungi</taxon>
        <taxon>Dikarya</taxon>
        <taxon>Basidiomycota</taxon>
        <taxon>Agaricomycotina</taxon>
        <taxon>Agaricomycetes</taxon>
        <taxon>Polyporales</taxon>
        <taxon>Meripilaceae</taxon>
        <taxon>Meripilus</taxon>
    </lineage>
</organism>
<dbReference type="InterPro" id="IPR017441">
    <property type="entry name" value="Protein_kinase_ATP_BS"/>
</dbReference>
<evidence type="ECO:0000256" key="2">
    <source>
        <dbReference type="ARBA" id="ARBA00022527"/>
    </source>
</evidence>
<gene>
    <name evidence="12" type="ORF">NLI96_g6838</name>
</gene>
<dbReference type="SUPFAM" id="SSF56112">
    <property type="entry name" value="Protein kinase-like (PK-like)"/>
    <property type="match status" value="1"/>
</dbReference>
<evidence type="ECO:0000313" key="12">
    <source>
        <dbReference type="EMBL" id="KAJ3482666.1"/>
    </source>
</evidence>
<accession>A0AAD5V2J2</accession>
<feature type="region of interest" description="Disordered" evidence="10">
    <location>
        <begin position="592"/>
        <end position="618"/>
    </location>
</feature>
<comment type="caution">
    <text evidence="12">The sequence shown here is derived from an EMBL/GenBank/DDBJ whole genome shotgun (WGS) entry which is preliminary data.</text>
</comment>
<dbReference type="EMBL" id="JANAWD010000263">
    <property type="protein sequence ID" value="KAJ3482666.1"/>
    <property type="molecule type" value="Genomic_DNA"/>
</dbReference>
<reference evidence="12" key="1">
    <citation type="submission" date="2022-07" db="EMBL/GenBank/DDBJ databases">
        <title>Genome Sequence of Physisporinus lineatus.</title>
        <authorList>
            <person name="Buettner E."/>
        </authorList>
    </citation>
    <scope>NUCLEOTIDE SEQUENCE</scope>
    <source>
        <strain evidence="12">VT162</strain>
    </source>
</reference>
<evidence type="ECO:0000256" key="1">
    <source>
        <dbReference type="ARBA" id="ARBA00012513"/>
    </source>
</evidence>
<dbReference type="EC" id="2.7.11.1" evidence="1"/>
<dbReference type="CDD" id="cd00180">
    <property type="entry name" value="PKc"/>
    <property type="match status" value="1"/>
</dbReference>
<evidence type="ECO:0000256" key="4">
    <source>
        <dbReference type="ARBA" id="ARBA00022741"/>
    </source>
</evidence>
<evidence type="ECO:0000256" key="7">
    <source>
        <dbReference type="ARBA" id="ARBA00047899"/>
    </source>
</evidence>
<feature type="region of interest" description="Disordered" evidence="10">
    <location>
        <begin position="772"/>
        <end position="800"/>
    </location>
</feature>
<evidence type="ECO:0000256" key="10">
    <source>
        <dbReference type="SAM" id="MobiDB-lite"/>
    </source>
</evidence>
<evidence type="ECO:0000256" key="9">
    <source>
        <dbReference type="PROSITE-ProRule" id="PRU10141"/>
    </source>
</evidence>
<name>A0AAD5V2J2_9APHY</name>
<dbReference type="PANTHER" id="PTHR24356:SF1">
    <property type="entry name" value="SERINE_THREONINE-PROTEIN KINASE GREATWALL"/>
    <property type="match status" value="1"/>
</dbReference>
<sequence>MLAQILSVIASDDNGDADLGPFENVSFERGTGISLFAITITSKTPSRQSQAPVQDVLRQDDGYPPWKMPPSGIDSLSQVEGPDALAKALTFPAAENIKDYKRLLEKPGLSPLFLNPIFGIKIGIPKAISLIEDIPILTNKPSVKIPVPVTSLIRHVPVAPNHPLADFSLLKRLGAGAHGSVSLAQHRPSGTLVAIKTIPKIPHNLRAFMIDDEDDEEFDESDITDMSASMMALSPAARHAAKYRSTLVFQEFLAHRRVSSERHVAELLGATHDSLNWYLLLKFYSGGDLQDYLDHYGVLPRELVPILMATLVVSLKALHQHGVAHRDIKPANILMDDNQRFILADLGGSRLFWKNVSQEERTRRQLSVEQVQDLEESETGEVNQFAGTPDFMAPEVWLEYDSYNIAADIWSAGMVGWNALVGRLPWEPEYFSAPAPSDTLATNAATDACEDPEGFNGFTIHSIARDDPGLFHAAKQIHTAPIAFTDTEREQCKIDEITEDFFLRMVDRNQYTRPKASELEAHPFFANFDWDNLLSTNTPACSKPEDTVYASSTSEDDDEPLIEMGCPYGPENPDTAPHFQFLSPILAGPCSFPSTTPPMSANDPPPSPPGTSSDALDHGLIPAFSASSRSLSYRDESPLPDNSLAITLVGSPHLPDSTFAHSDAETSGCLGWDTLDATRLQEDLDLPLSVEIKTSQPDVLASWDMSLSDDGSDAPPLHATTEAETSTSVTVLDSFETKTLQPIDDIAPSESSCVLLSLDSILIVDDLLDTEDNSDVTSSECPESEDDSDMSPNSIKADSPRPTGVFTTLRTWATSVWHRIKSWVGWD</sequence>
<dbReference type="PANTHER" id="PTHR24356">
    <property type="entry name" value="SERINE/THREONINE-PROTEIN KINASE"/>
    <property type="match status" value="1"/>
</dbReference>
<comment type="catalytic activity">
    <reaction evidence="7">
        <text>L-threonyl-[protein] + ATP = O-phospho-L-threonyl-[protein] + ADP + H(+)</text>
        <dbReference type="Rhea" id="RHEA:46608"/>
        <dbReference type="Rhea" id="RHEA-COMP:11060"/>
        <dbReference type="Rhea" id="RHEA-COMP:11605"/>
        <dbReference type="ChEBI" id="CHEBI:15378"/>
        <dbReference type="ChEBI" id="CHEBI:30013"/>
        <dbReference type="ChEBI" id="CHEBI:30616"/>
        <dbReference type="ChEBI" id="CHEBI:61977"/>
        <dbReference type="ChEBI" id="CHEBI:456216"/>
        <dbReference type="EC" id="2.7.11.1"/>
    </reaction>
</comment>
<dbReference type="PROSITE" id="PS00107">
    <property type="entry name" value="PROTEIN_KINASE_ATP"/>
    <property type="match status" value="1"/>
</dbReference>
<dbReference type="InterPro" id="IPR050236">
    <property type="entry name" value="Ser_Thr_kinase_AGC"/>
</dbReference>
<evidence type="ECO:0000256" key="3">
    <source>
        <dbReference type="ARBA" id="ARBA00022679"/>
    </source>
</evidence>
<protein>
    <recommendedName>
        <fullName evidence="1">non-specific serine/threonine protein kinase</fullName>
        <ecNumber evidence="1">2.7.11.1</ecNumber>
    </recommendedName>
</protein>
<dbReference type="GO" id="GO:0005524">
    <property type="term" value="F:ATP binding"/>
    <property type="evidence" value="ECO:0007669"/>
    <property type="project" value="UniProtKB-UniRule"/>
</dbReference>
<dbReference type="Pfam" id="PF00069">
    <property type="entry name" value="Pkinase"/>
    <property type="match status" value="1"/>
</dbReference>
<keyword evidence="4 9" id="KW-0547">Nucleotide-binding</keyword>
<evidence type="ECO:0000256" key="8">
    <source>
        <dbReference type="ARBA" id="ARBA00048679"/>
    </source>
</evidence>
<feature type="binding site" evidence="9">
    <location>
        <position position="196"/>
    </location>
    <ligand>
        <name>ATP</name>
        <dbReference type="ChEBI" id="CHEBI:30616"/>
    </ligand>
</feature>
<dbReference type="Gene3D" id="1.10.510.10">
    <property type="entry name" value="Transferase(Phosphotransferase) domain 1"/>
    <property type="match status" value="1"/>
</dbReference>
<dbReference type="GO" id="GO:0004674">
    <property type="term" value="F:protein serine/threonine kinase activity"/>
    <property type="evidence" value="ECO:0007669"/>
    <property type="project" value="UniProtKB-KW"/>
</dbReference>
<comment type="catalytic activity">
    <reaction evidence="8">
        <text>L-seryl-[protein] + ATP = O-phospho-L-seryl-[protein] + ADP + H(+)</text>
        <dbReference type="Rhea" id="RHEA:17989"/>
        <dbReference type="Rhea" id="RHEA-COMP:9863"/>
        <dbReference type="Rhea" id="RHEA-COMP:11604"/>
        <dbReference type="ChEBI" id="CHEBI:15378"/>
        <dbReference type="ChEBI" id="CHEBI:29999"/>
        <dbReference type="ChEBI" id="CHEBI:30616"/>
        <dbReference type="ChEBI" id="CHEBI:83421"/>
        <dbReference type="ChEBI" id="CHEBI:456216"/>
        <dbReference type="EC" id="2.7.11.1"/>
    </reaction>
</comment>
<dbReference type="GO" id="GO:0035556">
    <property type="term" value="P:intracellular signal transduction"/>
    <property type="evidence" value="ECO:0007669"/>
    <property type="project" value="TreeGrafter"/>
</dbReference>
<evidence type="ECO:0000256" key="6">
    <source>
        <dbReference type="ARBA" id="ARBA00022840"/>
    </source>
</evidence>
<dbReference type="InterPro" id="IPR000719">
    <property type="entry name" value="Prot_kinase_dom"/>
</dbReference>
<keyword evidence="5" id="KW-0418">Kinase</keyword>
<dbReference type="PROSITE" id="PS00108">
    <property type="entry name" value="PROTEIN_KINASE_ST"/>
    <property type="match status" value="1"/>
</dbReference>
<keyword evidence="13" id="KW-1185">Reference proteome</keyword>
<keyword evidence="2" id="KW-0723">Serine/threonine-protein kinase</keyword>
<feature type="domain" description="Protein kinase" evidence="11">
    <location>
        <begin position="167"/>
        <end position="525"/>
    </location>
</feature>
<dbReference type="Gene3D" id="3.30.200.20">
    <property type="entry name" value="Phosphorylase Kinase, domain 1"/>
    <property type="match status" value="1"/>
</dbReference>
<evidence type="ECO:0000256" key="5">
    <source>
        <dbReference type="ARBA" id="ARBA00022777"/>
    </source>
</evidence>
<dbReference type="InterPro" id="IPR011009">
    <property type="entry name" value="Kinase-like_dom_sf"/>
</dbReference>
<dbReference type="InterPro" id="IPR008271">
    <property type="entry name" value="Ser/Thr_kinase_AS"/>
</dbReference>
<dbReference type="SMART" id="SM00220">
    <property type="entry name" value="S_TKc"/>
    <property type="match status" value="1"/>
</dbReference>
<dbReference type="PROSITE" id="PS50011">
    <property type="entry name" value="PROTEIN_KINASE_DOM"/>
    <property type="match status" value="1"/>
</dbReference>
<keyword evidence="6 9" id="KW-0067">ATP-binding</keyword>
<feature type="region of interest" description="Disordered" evidence="10">
    <location>
        <begin position="703"/>
        <end position="725"/>
    </location>
</feature>
<keyword evidence="3" id="KW-0808">Transferase</keyword>
<dbReference type="AlphaFoldDB" id="A0AAD5V2J2"/>
<evidence type="ECO:0000259" key="11">
    <source>
        <dbReference type="PROSITE" id="PS50011"/>
    </source>
</evidence>
<proteinExistence type="predicted"/>
<evidence type="ECO:0000313" key="13">
    <source>
        <dbReference type="Proteomes" id="UP001212997"/>
    </source>
</evidence>